<feature type="transmembrane region" description="Helical" evidence="11">
    <location>
        <begin position="314"/>
        <end position="336"/>
    </location>
</feature>
<name>A0ABV6P2J8_9ACTN</name>
<evidence type="ECO:0000256" key="10">
    <source>
        <dbReference type="ARBA" id="ARBA00023201"/>
    </source>
</evidence>
<comment type="function">
    <text evidence="11">Na(+)/H(+) antiporter that extrudes sodium in exchange for external protons.</text>
</comment>
<feature type="region of interest" description="Disordered" evidence="12">
    <location>
        <begin position="414"/>
        <end position="438"/>
    </location>
</feature>
<evidence type="ECO:0000256" key="1">
    <source>
        <dbReference type="ARBA" id="ARBA00004429"/>
    </source>
</evidence>
<dbReference type="InterPro" id="IPR004670">
    <property type="entry name" value="NhaA"/>
</dbReference>
<feature type="transmembrane region" description="Helical" evidence="11">
    <location>
        <begin position="33"/>
        <end position="52"/>
    </location>
</feature>
<keyword evidence="2 11" id="KW-0813">Transport</keyword>
<feature type="transmembrane region" description="Helical" evidence="11">
    <location>
        <begin position="73"/>
        <end position="94"/>
    </location>
</feature>
<evidence type="ECO:0000256" key="2">
    <source>
        <dbReference type="ARBA" id="ARBA00022448"/>
    </source>
</evidence>
<keyword evidence="6 11" id="KW-1133">Transmembrane helix</keyword>
<feature type="transmembrane region" description="Helical" evidence="11">
    <location>
        <begin position="281"/>
        <end position="302"/>
    </location>
</feature>
<keyword evidence="8 11" id="KW-0406">Ion transport</keyword>
<feature type="transmembrane region" description="Helical" evidence="11">
    <location>
        <begin position="147"/>
        <end position="169"/>
    </location>
</feature>
<keyword evidence="5 11" id="KW-0812">Transmembrane</keyword>
<evidence type="ECO:0000256" key="6">
    <source>
        <dbReference type="ARBA" id="ARBA00022989"/>
    </source>
</evidence>
<feature type="transmembrane region" description="Helical" evidence="11">
    <location>
        <begin position="234"/>
        <end position="260"/>
    </location>
</feature>
<gene>
    <name evidence="11 13" type="primary">nhaA</name>
    <name evidence="13" type="ORF">ACFFHU_24325</name>
</gene>
<evidence type="ECO:0000256" key="12">
    <source>
        <dbReference type="SAM" id="MobiDB-lite"/>
    </source>
</evidence>
<keyword evidence="14" id="KW-1185">Reference proteome</keyword>
<dbReference type="Gene3D" id="1.20.1530.10">
    <property type="entry name" value="Na+/H+ antiporter like domain"/>
    <property type="match status" value="1"/>
</dbReference>
<feature type="transmembrane region" description="Helical" evidence="11">
    <location>
        <begin position="114"/>
        <end position="135"/>
    </location>
</feature>
<dbReference type="NCBIfam" id="TIGR00773">
    <property type="entry name" value="NhaA"/>
    <property type="match status" value="1"/>
</dbReference>
<dbReference type="Proteomes" id="UP001589894">
    <property type="component" value="Unassembled WGS sequence"/>
</dbReference>
<dbReference type="HAMAP" id="MF_01844">
    <property type="entry name" value="NhaA"/>
    <property type="match status" value="1"/>
</dbReference>
<dbReference type="Pfam" id="PF06965">
    <property type="entry name" value="Na_H_antiport_1"/>
    <property type="match status" value="1"/>
</dbReference>
<sequence>MTPPPRRTRARRLFASSSWPEARYLAAVLRTETVGGALLLAGAAIALGWANTPWSDSYLRLARHVPWPGGHALHLDLTLSAWAADGLLAIFFFVVGLELKRELVAGDLRNPRQAVLPMVAAVGGMLVPALIYTGINLSTARGAPQGWAVPTATDIAFALAVLALVNSHLPQGLRAFLLTMAVMDDLFAIVIIAVFYTEHLSPLPLLAAVVPIAAFALLLRAGRTHWWALLPLGLLAWAFVHASGVHATVAGVLLGFVVPVRGRAGGQPGPAERLEHRWRPISAGVAVPVFAFFAAGVSLRGVDPGRLLGDPVTLGIVAGLVLGKAAGLFGSTYLVARWTRAELDEDLSWADLFGVALLGGIGFTVALLLGGLAFGVGTEQDEHAKAAVLLGSALSAGLAAAVLRRRNATYRRGSGGLGRDAGAEGARHGGRVVPDHAT</sequence>
<dbReference type="RefSeq" id="WP_377342543.1">
    <property type="nucleotide sequence ID" value="NZ_JBHLUE010000020.1"/>
</dbReference>
<evidence type="ECO:0000256" key="3">
    <source>
        <dbReference type="ARBA" id="ARBA00022449"/>
    </source>
</evidence>
<keyword evidence="10 11" id="KW-0739">Sodium transport</keyword>
<evidence type="ECO:0000256" key="8">
    <source>
        <dbReference type="ARBA" id="ARBA00023065"/>
    </source>
</evidence>
<feature type="transmembrane region" description="Helical" evidence="11">
    <location>
        <begin position="348"/>
        <end position="374"/>
    </location>
</feature>
<comment type="catalytic activity">
    <reaction evidence="11">
        <text>Na(+)(in) + 2 H(+)(out) = Na(+)(out) + 2 H(+)(in)</text>
        <dbReference type="Rhea" id="RHEA:29251"/>
        <dbReference type="ChEBI" id="CHEBI:15378"/>
        <dbReference type="ChEBI" id="CHEBI:29101"/>
    </reaction>
</comment>
<feature type="transmembrane region" description="Helical" evidence="11">
    <location>
        <begin position="175"/>
        <end position="196"/>
    </location>
</feature>
<protein>
    <recommendedName>
        <fullName evidence="11">Na(+)/H(+) antiporter NhaA</fullName>
    </recommendedName>
    <alternativeName>
        <fullName evidence="11">Sodium/proton antiporter NhaA</fullName>
    </alternativeName>
</protein>
<reference evidence="13 14" key="1">
    <citation type="submission" date="2024-09" db="EMBL/GenBank/DDBJ databases">
        <authorList>
            <person name="Sun Q."/>
            <person name="Mori K."/>
        </authorList>
    </citation>
    <scope>NUCLEOTIDE SEQUENCE [LARGE SCALE GENOMIC DNA]</scope>
    <source>
        <strain evidence="13 14">TBRC 2205</strain>
    </source>
</reference>
<comment type="caution">
    <text evidence="13">The sequence shown here is derived from an EMBL/GenBank/DDBJ whole genome shotgun (WGS) entry which is preliminary data.</text>
</comment>
<proteinExistence type="inferred from homology"/>
<keyword evidence="4 11" id="KW-1003">Cell membrane</keyword>
<evidence type="ECO:0000256" key="7">
    <source>
        <dbReference type="ARBA" id="ARBA00023053"/>
    </source>
</evidence>
<evidence type="ECO:0000256" key="4">
    <source>
        <dbReference type="ARBA" id="ARBA00022475"/>
    </source>
</evidence>
<dbReference type="EMBL" id="JBHLUE010000020">
    <property type="protein sequence ID" value="MFC0567253.1"/>
    <property type="molecule type" value="Genomic_DNA"/>
</dbReference>
<feature type="transmembrane region" description="Helical" evidence="11">
    <location>
        <begin position="386"/>
        <end position="403"/>
    </location>
</feature>
<accession>A0ABV6P2J8</accession>
<keyword evidence="9 11" id="KW-0472">Membrane</keyword>
<dbReference type="PANTHER" id="PTHR30341:SF0">
    <property type="entry name" value="NA(+)_H(+) ANTIPORTER NHAA"/>
    <property type="match status" value="1"/>
</dbReference>
<evidence type="ECO:0000256" key="11">
    <source>
        <dbReference type="HAMAP-Rule" id="MF_01844"/>
    </source>
</evidence>
<evidence type="ECO:0000313" key="13">
    <source>
        <dbReference type="EMBL" id="MFC0567253.1"/>
    </source>
</evidence>
<evidence type="ECO:0000256" key="5">
    <source>
        <dbReference type="ARBA" id="ARBA00022692"/>
    </source>
</evidence>
<evidence type="ECO:0000256" key="9">
    <source>
        <dbReference type="ARBA" id="ARBA00023136"/>
    </source>
</evidence>
<comment type="similarity">
    <text evidence="11">Belongs to the NhaA Na(+)/H(+) (TC 2.A.33) antiporter family.</text>
</comment>
<feature type="compositionally biased region" description="Basic and acidic residues" evidence="12">
    <location>
        <begin position="421"/>
        <end position="438"/>
    </location>
</feature>
<dbReference type="PANTHER" id="PTHR30341">
    <property type="entry name" value="SODIUM ION/PROTON ANTIPORTER NHAA-RELATED"/>
    <property type="match status" value="1"/>
</dbReference>
<organism evidence="13 14">
    <name type="scientific">Plantactinospora siamensis</name>
    <dbReference type="NCBI Taxonomy" id="555372"/>
    <lineage>
        <taxon>Bacteria</taxon>
        <taxon>Bacillati</taxon>
        <taxon>Actinomycetota</taxon>
        <taxon>Actinomycetes</taxon>
        <taxon>Micromonosporales</taxon>
        <taxon>Micromonosporaceae</taxon>
        <taxon>Plantactinospora</taxon>
    </lineage>
</organism>
<keyword evidence="3 11" id="KW-0050">Antiport</keyword>
<comment type="subcellular location">
    <subcellularLocation>
        <location evidence="1">Cell inner membrane</location>
        <topology evidence="1">Multi-pass membrane protein</topology>
    </subcellularLocation>
    <subcellularLocation>
        <location evidence="11">Cell membrane</location>
        <topology evidence="11">Multi-pass membrane protein</topology>
    </subcellularLocation>
</comment>
<evidence type="ECO:0000313" key="14">
    <source>
        <dbReference type="Proteomes" id="UP001589894"/>
    </source>
</evidence>
<keyword evidence="7 11" id="KW-0915">Sodium</keyword>
<dbReference type="InterPro" id="IPR023171">
    <property type="entry name" value="Na/H_antiporter_dom_sf"/>
</dbReference>